<comment type="similarity">
    <text evidence="4 12">Belongs to the purine nucleoside phosphorylase YfiH/LACC1 family.</text>
</comment>
<dbReference type="CDD" id="cd16833">
    <property type="entry name" value="YfiH"/>
    <property type="match status" value="1"/>
</dbReference>
<dbReference type="NCBIfam" id="TIGR00726">
    <property type="entry name" value="peptidoglycan editing factor PgeF"/>
    <property type="match status" value="1"/>
</dbReference>
<dbReference type="RefSeq" id="WP_117322726.1">
    <property type="nucleotide sequence ID" value="NZ_QVTD01000006.1"/>
</dbReference>
<keyword evidence="6" id="KW-0479">Metal-binding</keyword>
<evidence type="ECO:0000256" key="1">
    <source>
        <dbReference type="ARBA" id="ARBA00000553"/>
    </source>
</evidence>
<evidence type="ECO:0000256" key="3">
    <source>
        <dbReference type="ARBA" id="ARBA00003215"/>
    </source>
</evidence>
<accession>A0A372LCE6</accession>
<keyword evidence="7" id="KW-0378">Hydrolase</keyword>
<comment type="function">
    <text evidence="3">Purine nucleoside enzyme that catalyzes the phosphorolysis of adenosine and inosine nucleosides, yielding D-ribose 1-phosphate and the respective free bases, adenine and hypoxanthine. Also catalyzes the phosphorolysis of S-methyl-5'-thioadenosine into adenine and S-methyl-5-thio-alpha-D-ribose 1-phosphate. Also has adenosine deaminase activity.</text>
</comment>
<dbReference type="Pfam" id="PF02578">
    <property type="entry name" value="Cu-oxidase_4"/>
    <property type="match status" value="1"/>
</dbReference>
<comment type="cofactor">
    <cofactor evidence="2">
        <name>Zn(2+)</name>
        <dbReference type="ChEBI" id="CHEBI:29105"/>
    </cofactor>
</comment>
<evidence type="ECO:0000256" key="6">
    <source>
        <dbReference type="ARBA" id="ARBA00022723"/>
    </source>
</evidence>
<comment type="catalytic activity">
    <reaction evidence="10">
        <text>adenosine + phosphate = alpha-D-ribose 1-phosphate + adenine</text>
        <dbReference type="Rhea" id="RHEA:27642"/>
        <dbReference type="ChEBI" id="CHEBI:16335"/>
        <dbReference type="ChEBI" id="CHEBI:16708"/>
        <dbReference type="ChEBI" id="CHEBI:43474"/>
        <dbReference type="ChEBI" id="CHEBI:57720"/>
        <dbReference type="EC" id="2.4.2.1"/>
    </reaction>
    <physiologicalReaction direction="left-to-right" evidence="10">
        <dbReference type="Rhea" id="RHEA:27643"/>
    </physiologicalReaction>
</comment>
<dbReference type="Gene3D" id="3.60.140.10">
    <property type="entry name" value="CNF1/YfiH-like putative cysteine hydrolases"/>
    <property type="match status" value="1"/>
</dbReference>
<dbReference type="EMBL" id="QVTD01000006">
    <property type="protein sequence ID" value="RFU63358.1"/>
    <property type="molecule type" value="Genomic_DNA"/>
</dbReference>
<dbReference type="GO" id="GO:0017061">
    <property type="term" value="F:S-methyl-5-thioadenosine phosphorylase activity"/>
    <property type="evidence" value="ECO:0007669"/>
    <property type="project" value="UniProtKB-EC"/>
</dbReference>
<dbReference type="GO" id="GO:0016787">
    <property type="term" value="F:hydrolase activity"/>
    <property type="evidence" value="ECO:0007669"/>
    <property type="project" value="UniProtKB-KW"/>
</dbReference>
<sequence length="273" mass="29783">MKEAFILKKDQYYEIESWQSAWPGLIAGFTTKNGGVSSGGFAELNTGFHVGDSIGAVVKNREILAGKLHFPLDSWIGAEQTHQTNIIKAGRIERGSGSRDYASALKATDGIFTDEKGILLTLCFADCVPLYFFAPKKGYIGAAHAGWKGTVGAIAQKMIKLWNAEGISSSDIYAAIGPSICGDCYIVDDKVVSLVKNMLEENDEKPYTLISEGQYQLNLQALNTLILEKAGVPKSRIEVSGLCTSCMGSQFFSHRRDKGKTGRMMSFIGWKED</sequence>
<gene>
    <name evidence="13" type="primary">pgeF</name>
    <name evidence="13" type="ORF">D0466_11490</name>
</gene>
<evidence type="ECO:0000256" key="10">
    <source>
        <dbReference type="ARBA" id="ARBA00048968"/>
    </source>
</evidence>
<evidence type="ECO:0000256" key="8">
    <source>
        <dbReference type="ARBA" id="ARBA00022833"/>
    </source>
</evidence>
<keyword evidence="8" id="KW-0862">Zinc</keyword>
<evidence type="ECO:0000256" key="12">
    <source>
        <dbReference type="RuleBase" id="RU361274"/>
    </source>
</evidence>
<comment type="catalytic activity">
    <reaction evidence="11">
        <text>S-methyl-5'-thioadenosine + phosphate = 5-(methylsulfanyl)-alpha-D-ribose 1-phosphate + adenine</text>
        <dbReference type="Rhea" id="RHEA:11852"/>
        <dbReference type="ChEBI" id="CHEBI:16708"/>
        <dbReference type="ChEBI" id="CHEBI:17509"/>
        <dbReference type="ChEBI" id="CHEBI:43474"/>
        <dbReference type="ChEBI" id="CHEBI:58533"/>
        <dbReference type="EC" id="2.4.2.28"/>
    </reaction>
    <physiologicalReaction direction="left-to-right" evidence="11">
        <dbReference type="Rhea" id="RHEA:11853"/>
    </physiologicalReaction>
</comment>
<name>A0A372LCE6_9BACI</name>
<comment type="caution">
    <text evidence="13">The sequence shown here is derived from an EMBL/GenBank/DDBJ whole genome shotgun (WGS) entry which is preliminary data.</text>
</comment>
<evidence type="ECO:0000256" key="11">
    <source>
        <dbReference type="ARBA" id="ARBA00049893"/>
    </source>
</evidence>
<dbReference type="GO" id="GO:0005507">
    <property type="term" value="F:copper ion binding"/>
    <property type="evidence" value="ECO:0007669"/>
    <property type="project" value="TreeGrafter"/>
</dbReference>
<dbReference type="PANTHER" id="PTHR30616:SF2">
    <property type="entry name" value="PURINE NUCLEOSIDE PHOSPHORYLASE LACC1"/>
    <property type="match status" value="1"/>
</dbReference>
<evidence type="ECO:0000256" key="4">
    <source>
        <dbReference type="ARBA" id="ARBA00007353"/>
    </source>
</evidence>
<dbReference type="AlphaFoldDB" id="A0A372LCE6"/>
<comment type="catalytic activity">
    <reaction evidence="1">
        <text>inosine + phosphate = alpha-D-ribose 1-phosphate + hypoxanthine</text>
        <dbReference type="Rhea" id="RHEA:27646"/>
        <dbReference type="ChEBI" id="CHEBI:17368"/>
        <dbReference type="ChEBI" id="CHEBI:17596"/>
        <dbReference type="ChEBI" id="CHEBI:43474"/>
        <dbReference type="ChEBI" id="CHEBI:57720"/>
        <dbReference type="EC" id="2.4.2.1"/>
    </reaction>
    <physiologicalReaction direction="left-to-right" evidence="1">
        <dbReference type="Rhea" id="RHEA:27647"/>
    </physiologicalReaction>
</comment>
<organism evidence="13 14">
    <name type="scientific">Peribacillus glennii</name>
    <dbReference type="NCBI Taxonomy" id="2303991"/>
    <lineage>
        <taxon>Bacteria</taxon>
        <taxon>Bacillati</taxon>
        <taxon>Bacillota</taxon>
        <taxon>Bacilli</taxon>
        <taxon>Bacillales</taxon>
        <taxon>Bacillaceae</taxon>
        <taxon>Peribacillus</taxon>
    </lineage>
</organism>
<dbReference type="InterPro" id="IPR011324">
    <property type="entry name" value="Cytotoxic_necrot_fac-like_cat"/>
</dbReference>
<evidence type="ECO:0000256" key="5">
    <source>
        <dbReference type="ARBA" id="ARBA00022679"/>
    </source>
</evidence>
<evidence type="ECO:0000256" key="9">
    <source>
        <dbReference type="ARBA" id="ARBA00047989"/>
    </source>
</evidence>
<dbReference type="Proteomes" id="UP000262939">
    <property type="component" value="Unassembled WGS sequence"/>
</dbReference>
<proteinExistence type="inferred from homology"/>
<evidence type="ECO:0000256" key="2">
    <source>
        <dbReference type="ARBA" id="ARBA00001947"/>
    </source>
</evidence>
<dbReference type="InterPro" id="IPR038371">
    <property type="entry name" value="Cu_polyphenol_OxRdtase_sf"/>
</dbReference>
<evidence type="ECO:0000313" key="13">
    <source>
        <dbReference type="EMBL" id="RFU63358.1"/>
    </source>
</evidence>
<dbReference type="InterPro" id="IPR003730">
    <property type="entry name" value="Cu_polyphenol_OxRdtase"/>
</dbReference>
<evidence type="ECO:0000256" key="7">
    <source>
        <dbReference type="ARBA" id="ARBA00022801"/>
    </source>
</evidence>
<reference evidence="13 14" key="1">
    <citation type="submission" date="2018-08" db="EMBL/GenBank/DDBJ databases">
        <title>Bacillus chawlae sp. nov., Bacillus glennii sp. nov., and Bacillus saganii sp. nov. Isolated from the Vehicle Assembly Building at Kennedy Space Center where the Viking Spacecraft were Assembled.</title>
        <authorList>
            <person name="Seuylemezian A."/>
            <person name="Vaishampayan P."/>
        </authorList>
    </citation>
    <scope>NUCLEOTIDE SEQUENCE [LARGE SCALE GENOMIC DNA]</scope>
    <source>
        <strain evidence="13 14">V44-8</strain>
    </source>
</reference>
<protein>
    <recommendedName>
        <fullName evidence="12">Purine nucleoside phosphorylase</fullName>
    </recommendedName>
</protein>
<evidence type="ECO:0000313" key="14">
    <source>
        <dbReference type="Proteomes" id="UP000262939"/>
    </source>
</evidence>
<dbReference type="SUPFAM" id="SSF64438">
    <property type="entry name" value="CNF1/YfiH-like putative cysteine hydrolases"/>
    <property type="match status" value="1"/>
</dbReference>
<keyword evidence="5" id="KW-0808">Transferase</keyword>
<dbReference type="OrthoDB" id="4279at2"/>
<comment type="catalytic activity">
    <reaction evidence="9">
        <text>adenosine + H2O + H(+) = inosine + NH4(+)</text>
        <dbReference type="Rhea" id="RHEA:24408"/>
        <dbReference type="ChEBI" id="CHEBI:15377"/>
        <dbReference type="ChEBI" id="CHEBI:15378"/>
        <dbReference type="ChEBI" id="CHEBI:16335"/>
        <dbReference type="ChEBI" id="CHEBI:17596"/>
        <dbReference type="ChEBI" id="CHEBI:28938"/>
        <dbReference type="EC" id="3.5.4.4"/>
    </reaction>
    <physiologicalReaction direction="left-to-right" evidence="9">
        <dbReference type="Rhea" id="RHEA:24409"/>
    </physiologicalReaction>
</comment>
<dbReference type="PANTHER" id="PTHR30616">
    <property type="entry name" value="UNCHARACTERIZED PROTEIN YFIH"/>
    <property type="match status" value="1"/>
</dbReference>
<keyword evidence="14" id="KW-1185">Reference proteome</keyword>